<name>A0A1A8V1N0_NOTFU</name>
<dbReference type="EMBL" id="HAEJ01012721">
    <property type="protein sequence ID" value="SBS53178.1"/>
    <property type="molecule type" value="Transcribed_RNA"/>
</dbReference>
<reference evidence="1" key="1">
    <citation type="submission" date="2016-05" db="EMBL/GenBank/DDBJ databases">
        <authorList>
            <person name="Lavstsen T."/>
            <person name="Jespersen J.S."/>
        </authorList>
    </citation>
    <scope>NUCLEOTIDE SEQUENCE</scope>
    <source>
        <tissue evidence="1">Brain</tissue>
    </source>
</reference>
<proteinExistence type="predicted"/>
<sequence>RKQTPTPEAPKWLLLGCRMKRKRQATITAYLKKTNSVSRRDRSVCLCMLVLVSVHCCRCWDLLVKSAKASLLTLTSLIYKYDPS</sequence>
<accession>A0A1A8V1N0</accession>
<feature type="non-terminal residue" evidence="1">
    <location>
        <position position="84"/>
    </location>
</feature>
<feature type="non-terminal residue" evidence="1">
    <location>
        <position position="1"/>
    </location>
</feature>
<organism evidence="1">
    <name type="scientific">Nothobranchius furzeri</name>
    <name type="common">Turquoise killifish</name>
    <dbReference type="NCBI Taxonomy" id="105023"/>
    <lineage>
        <taxon>Eukaryota</taxon>
        <taxon>Metazoa</taxon>
        <taxon>Chordata</taxon>
        <taxon>Craniata</taxon>
        <taxon>Vertebrata</taxon>
        <taxon>Euteleostomi</taxon>
        <taxon>Actinopterygii</taxon>
        <taxon>Neopterygii</taxon>
        <taxon>Teleostei</taxon>
        <taxon>Neoteleostei</taxon>
        <taxon>Acanthomorphata</taxon>
        <taxon>Ovalentaria</taxon>
        <taxon>Atherinomorphae</taxon>
        <taxon>Cyprinodontiformes</taxon>
        <taxon>Nothobranchiidae</taxon>
        <taxon>Nothobranchius</taxon>
    </lineage>
</organism>
<evidence type="ECO:0000313" key="1">
    <source>
        <dbReference type="EMBL" id="SBS53178.1"/>
    </source>
</evidence>
<dbReference type="AlphaFoldDB" id="A0A1A8V1N0"/>
<gene>
    <name evidence="1" type="primary">OLA.3899</name>
</gene>
<reference evidence="1" key="2">
    <citation type="submission" date="2016-06" db="EMBL/GenBank/DDBJ databases">
        <title>The genome of a short-lived fish provides insights into sex chromosome evolution and the genetic control of aging.</title>
        <authorList>
            <person name="Reichwald K."/>
            <person name="Felder M."/>
            <person name="Petzold A."/>
            <person name="Koch P."/>
            <person name="Groth M."/>
            <person name="Platzer M."/>
        </authorList>
    </citation>
    <scope>NUCLEOTIDE SEQUENCE</scope>
    <source>
        <tissue evidence="1">Brain</tissue>
    </source>
</reference>
<protein>
    <submittedName>
        <fullName evidence="1">Uncharacterized protein</fullName>
    </submittedName>
</protein>